<dbReference type="OrthoDB" id="432685at2759"/>
<evidence type="ECO:0000256" key="9">
    <source>
        <dbReference type="ARBA" id="ARBA00022617"/>
    </source>
</evidence>
<dbReference type="InterPro" id="IPR008335">
    <property type="entry name" value="Mopterin_OxRdtase_euk"/>
</dbReference>
<dbReference type="InterPro" id="IPR000572">
    <property type="entry name" value="OxRdtase_Mopterin-bd_dom"/>
</dbReference>
<dbReference type="GO" id="GO:0030151">
    <property type="term" value="F:molybdenum ion binding"/>
    <property type="evidence" value="ECO:0007669"/>
    <property type="project" value="InterPro"/>
</dbReference>
<dbReference type="SUPFAM" id="SSF56524">
    <property type="entry name" value="Oxidoreductase molybdopterin-binding domain"/>
    <property type="match status" value="1"/>
</dbReference>
<evidence type="ECO:0000256" key="1">
    <source>
        <dbReference type="ARBA" id="ARBA00001924"/>
    </source>
</evidence>
<evidence type="ECO:0000256" key="2">
    <source>
        <dbReference type="ARBA" id="ARBA00001970"/>
    </source>
</evidence>
<comment type="subcellular location">
    <subcellularLocation>
        <location evidence="3">Mitochondrion intermembrane space</location>
    </subcellularLocation>
</comment>
<evidence type="ECO:0000256" key="13">
    <source>
        <dbReference type="ARBA" id="ARBA00023128"/>
    </source>
</evidence>
<name>A0A0F7TX27_PENBI</name>
<dbReference type="InterPro" id="IPR005066">
    <property type="entry name" value="MoCF_OxRdtse_dimer"/>
</dbReference>
<dbReference type="InterPro" id="IPR036374">
    <property type="entry name" value="OxRdtase_Mopterin-bd_sf"/>
</dbReference>
<organism evidence="16 17">
    <name type="scientific">Penicillium brasilianum</name>
    <dbReference type="NCBI Taxonomy" id="104259"/>
    <lineage>
        <taxon>Eukaryota</taxon>
        <taxon>Fungi</taxon>
        <taxon>Dikarya</taxon>
        <taxon>Ascomycota</taxon>
        <taxon>Pezizomycotina</taxon>
        <taxon>Eurotiomycetes</taxon>
        <taxon>Eurotiomycetidae</taxon>
        <taxon>Eurotiales</taxon>
        <taxon>Aspergillaceae</taxon>
        <taxon>Penicillium</taxon>
    </lineage>
</organism>
<dbReference type="SUPFAM" id="SSF55856">
    <property type="entry name" value="Cytochrome b5-like heme/steroid binding domain"/>
    <property type="match status" value="1"/>
</dbReference>
<protein>
    <recommendedName>
        <fullName evidence="7">Nitrate reductase [NADPH]</fullName>
        <ecNumber evidence="6">1.7.1.3</ecNumber>
        <ecNumber evidence="5">1.8.3.1</ecNumber>
    </recommendedName>
</protein>
<dbReference type="Proteomes" id="UP000042958">
    <property type="component" value="Unassembled WGS sequence"/>
</dbReference>
<evidence type="ECO:0000256" key="12">
    <source>
        <dbReference type="ARBA" id="ARBA00023004"/>
    </source>
</evidence>
<accession>A0A0F7TX27</accession>
<dbReference type="InterPro" id="IPR014756">
    <property type="entry name" value="Ig_E-set"/>
</dbReference>
<dbReference type="GO" id="GO:0020037">
    <property type="term" value="F:heme binding"/>
    <property type="evidence" value="ECO:0007669"/>
    <property type="project" value="TreeGrafter"/>
</dbReference>
<dbReference type="SMART" id="SM01117">
    <property type="entry name" value="Cyt-b5"/>
    <property type="match status" value="1"/>
</dbReference>
<dbReference type="GO" id="GO:0005758">
    <property type="term" value="C:mitochondrial intermembrane space"/>
    <property type="evidence" value="ECO:0007669"/>
    <property type="project" value="UniProtKB-SubCell"/>
</dbReference>
<gene>
    <name evidence="16" type="ORF">PMG11_08229</name>
</gene>
<dbReference type="PRINTS" id="PR00407">
    <property type="entry name" value="EUMOPTERIN"/>
</dbReference>
<dbReference type="EC" id="1.7.1.3" evidence="6"/>
<dbReference type="AlphaFoldDB" id="A0A0F7TX27"/>
<proteinExistence type="predicted"/>
<dbReference type="STRING" id="104259.A0A0F7TX27"/>
<dbReference type="FunFam" id="3.10.120.10:FF:000007">
    <property type="entry name" value="Sulfite oxidase, mitochondrial"/>
    <property type="match status" value="1"/>
</dbReference>
<feature type="domain" description="Cytochrome b5 heme-binding" evidence="15">
    <location>
        <begin position="97"/>
        <end position="175"/>
    </location>
</feature>
<evidence type="ECO:0000256" key="4">
    <source>
        <dbReference type="ARBA" id="ARBA00004971"/>
    </source>
</evidence>
<keyword evidence="13" id="KW-0496">Mitochondrion</keyword>
<comment type="cofactor">
    <cofactor evidence="2">
        <name>heme b</name>
        <dbReference type="ChEBI" id="CHEBI:60344"/>
    </cofactor>
</comment>
<dbReference type="PANTHER" id="PTHR19372">
    <property type="entry name" value="SULFITE REDUCTASE"/>
    <property type="match status" value="1"/>
</dbReference>
<evidence type="ECO:0000259" key="15">
    <source>
        <dbReference type="PROSITE" id="PS50255"/>
    </source>
</evidence>
<comment type="catalytic activity">
    <reaction evidence="14">
        <text>nitrite + NADP(+) + H2O = nitrate + NADPH + H(+)</text>
        <dbReference type="Rhea" id="RHEA:19061"/>
        <dbReference type="ChEBI" id="CHEBI:15377"/>
        <dbReference type="ChEBI" id="CHEBI:15378"/>
        <dbReference type="ChEBI" id="CHEBI:16301"/>
        <dbReference type="ChEBI" id="CHEBI:17632"/>
        <dbReference type="ChEBI" id="CHEBI:57783"/>
        <dbReference type="ChEBI" id="CHEBI:58349"/>
        <dbReference type="EC" id="1.7.1.3"/>
    </reaction>
</comment>
<evidence type="ECO:0000256" key="7">
    <source>
        <dbReference type="ARBA" id="ARBA00015499"/>
    </source>
</evidence>
<keyword evidence="12" id="KW-0408">Iron</keyword>
<evidence type="ECO:0000256" key="5">
    <source>
        <dbReference type="ARBA" id="ARBA00012505"/>
    </source>
</evidence>
<keyword evidence="9" id="KW-0349">Heme</keyword>
<keyword evidence="10" id="KW-0479">Metal-binding</keyword>
<dbReference type="Pfam" id="PF00173">
    <property type="entry name" value="Cyt-b5"/>
    <property type="match status" value="1"/>
</dbReference>
<comment type="pathway">
    <text evidence="4">Energy metabolism; sulfur metabolism.</text>
</comment>
<dbReference type="EMBL" id="CDHK01000007">
    <property type="protein sequence ID" value="CEJ59612.1"/>
    <property type="molecule type" value="Genomic_DNA"/>
</dbReference>
<reference evidence="17" key="1">
    <citation type="journal article" date="2015" name="Genome Announc.">
        <title>Draft genome sequence of the fungus Penicillium brasilianum MG11.</title>
        <authorList>
            <person name="Horn F."/>
            <person name="Linde J."/>
            <person name="Mattern D.J."/>
            <person name="Walther G."/>
            <person name="Guthke R."/>
            <person name="Brakhage A.A."/>
            <person name="Valiante V."/>
        </authorList>
    </citation>
    <scope>NUCLEOTIDE SEQUENCE [LARGE SCALE GENOMIC DNA]</scope>
    <source>
        <strain evidence="17">MG11</strain>
    </source>
</reference>
<dbReference type="PROSITE" id="PS50255">
    <property type="entry name" value="CYTOCHROME_B5_2"/>
    <property type="match status" value="1"/>
</dbReference>
<evidence type="ECO:0000256" key="14">
    <source>
        <dbReference type="ARBA" id="ARBA00049155"/>
    </source>
</evidence>
<sequence>MPLKNAISGRLLARLESSYWTSCVQHTRNSCRLPRPMNLGGTRRYSHHVGNNPKPSRSWASLASRSAIVVGIAAGSLQLLSEDSNDKPYSKVKKAKVKTFRLAEVKQHNGSSKNPWVIRGTSVYDITDWVRAHPGGEVILTAAGGSLEPYWDIFTIHKRADVYEILEQYKIGEIDDVDLKDGRVPQDAIVDPFKYDPERDERLVTLTPCPRNAETPEVGLREFITPNELFYVRNHFWVPTVDGPEHKIIVELPDGSERTYNVKELKERFQRHKVTTTLQCAGNRRKSMTDGAGPTNGLQWKAGAISTAEWEGVKLVDVLADAGLDIENLPADAQHVHFSAMEAYGASIPIRKAIDPWGDVLLAFDMNGAELPRDHGYPVRVIVPGTVAARSVKWLSQITISEDESPTQWQQRDYKSFCPSDVKNPDWQKARSIQEMPVTSAFTRVEPIRDSKGEVESICAEGYAYSGGGREIIRVDVSVDEGRTWHEAELLDDEAQVSGSKAWCWKRWRYKGQVADDGKTVARAVLVVKATDEAYNTQPHTYDSIFNARGNLATAWDHAKVSLGR</sequence>
<dbReference type="Pfam" id="PF03404">
    <property type="entry name" value="Mo-co_dimer"/>
    <property type="match status" value="1"/>
</dbReference>
<dbReference type="FunFam" id="3.90.420.10:FF:000002">
    <property type="entry name" value="sulfite oxidase, mitochondrial"/>
    <property type="match status" value="1"/>
</dbReference>
<comment type="cofactor">
    <cofactor evidence="1">
        <name>Mo-molybdopterin</name>
        <dbReference type="ChEBI" id="CHEBI:71302"/>
    </cofactor>
</comment>
<keyword evidence="8" id="KW-0500">Molybdenum</keyword>
<dbReference type="GO" id="GO:0043546">
    <property type="term" value="F:molybdopterin cofactor binding"/>
    <property type="evidence" value="ECO:0007669"/>
    <property type="project" value="TreeGrafter"/>
</dbReference>
<dbReference type="Gene3D" id="3.90.420.10">
    <property type="entry name" value="Oxidoreductase, molybdopterin-binding domain"/>
    <property type="match status" value="1"/>
</dbReference>
<keyword evidence="11" id="KW-0560">Oxidoreductase</keyword>
<dbReference type="InterPro" id="IPR036400">
    <property type="entry name" value="Cyt_B5-like_heme/steroid_sf"/>
</dbReference>
<evidence type="ECO:0000256" key="10">
    <source>
        <dbReference type="ARBA" id="ARBA00022723"/>
    </source>
</evidence>
<dbReference type="GO" id="GO:0006790">
    <property type="term" value="P:sulfur compound metabolic process"/>
    <property type="evidence" value="ECO:0007669"/>
    <property type="project" value="TreeGrafter"/>
</dbReference>
<evidence type="ECO:0000256" key="3">
    <source>
        <dbReference type="ARBA" id="ARBA00004569"/>
    </source>
</evidence>
<evidence type="ECO:0000256" key="11">
    <source>
        <dbReference type="ARBA" id="ARBA00023002"/>
    </source>
</evidence>
<evidence type="ECO:0000256" key="8">
    <source>
        <dbReference type="ARBA" id="ARBA00022505"/>
    </source>
</evidence>
<keyword evidence="17" id="KW-1185">Reference proteome</keyword>
<dbReference type="Pfam" id="PF00174">
    <property type="entry name" value="Oxidored_molyb"/>
    <property type="match status" value="1"/>
</dbReference>
<dbReference type="Gene3D" id="3.10.120.10">
    <property type="entry name" value="Cytochrome b5-like heme/steroid binding domain"/>
    <property type="match status" value="1"/>
</dbReference>
<evidence type="ECO:0000313" key="16">
    <source>
        <dbReference type="EMBL" id="CEJ59612.1"/>
    </source>
</evidence>
<dbReference type="Gene3D" id="2.60.40.650">
    <property type="match status" value="1"/>
</dbReference>
<evidence type="ECO:0000313" key="17">
    <source>
        <dbReference type="Proteomes" id="UP000042958"/>
    </source>
</evidence>
<dbReference type="PANTHER" id="PTHR19372:SF7">
    <property type="entry name" value="SULFITE OXIDASE, MITOCHONDRIAL"/>
    <property type="match status" value="1"/>
</dbReference>
<dbReference type="GO" id="GO:0050464">
    <property type="term" value="F:nitrate reductase (NADPH) activity"/>
    <property type="evidence" value="ECO:0007669"/>
    <property type="project" value="UniProtKB-EC"/>
</dbReference>
<dbReference type="SUPFAM" id="SSF81296">
    <property type="entry name" value="E set domains"/>
    <property type="match status" value="1"/>
</dbReference>
<dbReference type="EC" id="1.8.3.1" evidence="5"/>
<evidence type="ECO:0000256" key="6">
    <source>
        <dbReference type="ARBA" id="ARBA00012673"/>
    </source>
</evidence>
<dbReference type="GO" id="GO:0008482">
    <property type="term" value="F:sulfite oxidase activity"/>
    <property type="evidence" value="ECO:0007669"/>
    <property type="project" value="UniProtKB-EC"/>
</dbReference>
<dbReference type="InterPro" id="IPR001199">
    <property type="entry name" value="Cyt_B5-like_heme/steroid-bd"/>
</dbReference>